<keyword evidence="10" id="KW-1185">Reference proteome</keyword>
<dbReference type="Pfam" id="PF04095">
    <property type="entry name" value="NAPRTase"/>
    <property type="match status" value="1"/>
</dbReference>
<dbReference type="Proteomes" id="UP001165586">
    <property type="component" value="Unassembled WGS sequence"/>
</dbReference>
<accession>A0ABT2HAW5</accession>
<evidence type="ECO:0000256" key="7">
    <source>
        <dbReference type="ARBA" id="ARBA00035036"/>
    </source>
</evidence>
<evidence type="ECO:0000256" key="1">
    <source>
        <dbReference type="ARBA" id="ARBA00010897"/>
    </source>
</evidence>
<sequence>MGQKESEIDTFKRLMNEVYPSGILSIVSDTWDFWKVVTQYLPALKDEITKRQGTVVIRPDSGDPVHILCGREVVDLSNVMHLGQVQTIAAQSPLVKAGAVVKFKGEYFDFIDGALTKIPEHVVKGLISCLWDTFGGVINKKGYKVLDKHIGAIYGDSITMERADKIFSLLKQKGFAASNVVLGIGSYTYQYVTRDTFGFAMKAT</sequence>
<evidence type="ECO:0000313" key="9">
    <source>
        <dbReference type="EMBL" id="MCS5737113.1"/>
    </source>
</evidence>
<evidence type="ECO:0000256" key="6">
    <source>
        <dbReference type="ARBA" id="ARBA00035024"/>
    </source>
</evidence>
<proteinExistence type="inferred from homology"/>
<evidence type="ECO:0000256" key="5">
    <source>
        <dbReference type="ARBA" id="ARBA00035007"/>
    </source>
</evidence>
<gene>
    <name evidence="9" type="ORF">N1032_25625</name>
</gene>
<keyword evidence="3" id="KW-0328">Glycosyltransferase</keyword>
<dbReference type="Gene3D" id="3.20.20.70">
    <property type="entry name" value="Aldolase class I"/>
    <property type="match status" value="1"/>
</dbReference>
<evidence type="ECO:0000256" key="4">
    <source>
        <dbReference type="ARBA" id="ARBA00022679"/>
    </source>
</evidence>
<keyword evidence="4" id="KW-0808">Transferase</keyword>
<name>A0ABT2HAW5_9MICO</name>
<evidence type="ECO:0000259" key="8">
    <source>
        <dbReference type="Pfam" id="PF04095"/>
    </source>
</evidence>
<dbReference type="EC" id="2.4.2.12" evidence="6"/>
<dbReference type="SUPFAM" id="SSF51690">
    <property type="entry name" value="Nicotinate/Quinolinate PRTase C-terminal domain-like"/>
    <property type="match status" value="1"/>
</dbReference>
<dbReference type="PANTHER" id="PTHR43816">
    <property type="entry name" value="NICOTINAMIDE PHOSPHORIBOSYLTRANSFERASE"/>
    <property type="match status" value="1"/>
</dbReference>
<feature type="non-terminal residue" evidence="9">
    <location>
        <position position="204"/>
    </location>
</feature>
<comment type="pathway">
    <text evidence="5">Cofactor biosynthesis; NAD(+) biosynthesis; nicotinamide D-ribonucleotide from 5-phospho-alpha-D-ribose 1-diphosphate and nicotinamide: step 1/1.</text>
</comment>
<comment type="similarity">
    <text evidence="1">Belongs to the NAPRTase family.</text>
</comment>
<dbReference type="InterPro" id="IPR041525">
    <property type="entry name" value="N/Namide_PRibTrfase"/>
</dbReference>
<organism evidence="9 10">
    <name type="scientific">Herbiconiux daphne</name>
    <dbReference type="NCBI Taxonomy" id="2970914"/>
    <lineage>
        <taxon>Bacteria</taxon>
        <taxon>Bacillati</taxon>
        <taxon>Actinomycetota</taxon>
        <taxon>Actinomycetes</taxon>
        <taxon>Micrococcales</taxon>
        <taxon>Microbacteriaceae</taxon>
        <taxon>Herbiconiux</taxon>
    </lineage>
</organism>
<dbReference type="InterPro" id="IPR036068">
    <property type="entry name" value="Nicotinate_pribotase-like_C"/>
</dbReference>
<dbReference type="EMBL" id="JANLCJ010000423">
    <property type="protein sequence ID" value="MCS5737113.1"/>
    <property type="molecule type" value="Genomic_DNA"/>
</dbReference>
<protein>
    <recommendedName>
        <fullName evidence="7">Nicotinamide phosphoribosyltransferase</fullName>
        <ecNumber evidence="6">2.4.2.12</ecNumber>
    </recommendedName>
</protein>
<dbReference type="InterPro" id="IPR013785">
    <property type="entry name" value="Aldolase_TIM"/>
</dbReference>
<dbReference type="PANTHER" id="PTHR43816:SF1">
    <property type="entry name" value="NICOTINAMIDE PHOSPHORIBOSYLTRANSFERASE"/>
    <property type="match status" value="1"/>
</dbReference>
<comment type="caution">
    <text evidence="9">The sequence shown here is derived from an EMBL/GenBank/DDBJ whole genome shotgun (WGS) entry which is preliminary data.</text>
</comment>
<evidence type="ECO:0000256" key="2">
    <source>
        <dbReference type="ARBA" id="ARBA00022642"/>
    </source>
</evidence>
<evidence type="ECO:0000313" key="10">
    <source>
        <dbReference type="Proteomes" id="UP001165586"/>
    </source>
</evidence>
<reference evidence="9" key="1">
    <citation type="submission" date="2022-08" db="EMBL/GenBank/DDBJ databases">
        <authorList>
            <person name="Deng Y."/>
            <person name="Han X.-F."/>
            <person name="Zhang Y.-Q."/>
        </authorList>
    </citation>
    <scope>NUCLEOTIDE SEQUENCE</scope>
    <source>
        <strain evidence="9">CPCC 203386</strain>
    </source>
</reference>
<evidence type="ECO:0000256" key="3">
    <source>
        <dbReference type="ARBA" id="ARBA00022676"/>
    </source>
</evidence>
<keyword evidence="2" id="KW-0662">Pyridine nucleotide biosynthesis</keyword>
<feature type="domain" description="Nicotinate/nicotinamide phosphoribosyltransferase" evidence="8">
    <location>
        <begin position="17"/>
        <end position="204"/>
    </location>
</feature>
<dbReference type="InterPro" id="IPR016471">
    <property type="entry name" value="Nicotinamide_PRibTrfase"/>
</dbReference>